<reference evidence="3 4" key="1">
    <citation type="submission" date="2018-08" db="EMBL/GenBank/DDBJ databases">
        <title>Paraburkholderia sp. DHOM06 isolated from forest soil.</title>
        <authorList>
            <person name="Gao Z.-H."/>
            <person name="Qiu L.-H."/>
        </authorList>
    </citation>
    <scope>NUCLEOTIDE SEQUENCE [LARGE SCALE GENOMIC DNA]</scope>
    <source>
        <strain evidence="3 4">DHOM06</strain>
    </source>
</reference>
<dbReference type="EMBL" id="QRGA01000005">
    <property type="protein sequence ID" value="RDU99285.1"/>
    <property type="molecule type" value="Genomic_DNA"/>
</dbReference>
<name>A0A3D8K331_9BURK</name>
<dbReference type="PANTHER" id="PTHR46268:SF15">
    <property type="entry name" value="UNIVERSAL STRESS PROTEIN HP_0031"/>
    <property type="match status" value="1"/>
</dbReference>
<dbReference type="RefSeq" id="WP_115533259.1">
    <property type="nucleotide sequence ID" value="NZ_QRGA01000005.1"/>
</dbReference>
<evidence type="ECO:0000256" key="1">
    <source>
        <dbReference type="ARBA" id="ARBA00008791"/>
    </source>
</evidence>
<organism evidence="3 4">
    <name type="scientific">Trinickia dinghuensis</name>
    <dbReference type="NCBI Taxonomy" id="2291023"/>
    <lineage>
        <taxon>Bacteria</taxon>
        <taxon>Pseudomonadati</taxon>
        <taxon>Pseudomonadota</taxon>
        <taxon>Betaproteobacteria</taxon>
        <taxon>Burkholderiales</taxon>
        <taxon>Burkholderiaceae</taxon>
        <taxon>Trinickia</taxon>
    </lineage>
</organism>
<comment type="similarity">
    <text evidence="1">Belongs to the universal stress protein A family.</text>
</comment>
<dbReference type="AlphaFoldDB" id="A0A3D8K331"/>
<feature type="domain" description="UspA" evidence="2">
    <location>
        <begin position="1"/>
        <end position="146"/>
    </location>
</feature>
<dbReference type="PRINTS" id="PR01438">
    <property type="entry name" value="UNVRSLSTRESS"/>
</dbReference>
<evidence type="ECO:0000259" key="2">
    <source>
        <dbReference type="Pfam" id="PF00582"/>
    </source>
</evidence>
<dbReference type="InterPro" id="IPR014729">
    <property type="entry name" value="Rossmann-like_a/b/a_fold"/>
</dbReference>
<gene>
    <name evidence="3" type="ORF">DWV00_09205</name>
</gene>
<accession>A0A3D8K331</accession>
<evidence type="ECO:0000313" key="3">
    <source>
        <dbReference type="EMBL" id="RDU99285.1"/>
    </source>
</evidence>
<keyword evidence="4" id="KW-1185">Reference proteome</keyword>
<dbReference type="SUPFAM" id="SSF52402">
    <property type="entry name" value="Adenine nucleotide alpha hydrolases-like"/>
    <property type="match status" value="1"/>
</dbReference>
<comment type="caution">
    <text evidence="3">The sequence shown here is derived from an EMBL/GenBank/DDBJ whole genome shotgun (WGS) entry which is preliminary data.</text>
</comment>
<dbReference type="Pfam" id="PF00582">
    <property type="entry name" value="Usp"/>
    <property type="match status" value="1"/>
</dbReference>
<dbReference type="Proteomes" id="UP000256838">
    <property type="component" value="Unassembled WGS sequence"/>
</dbReference>
<dbReference type="Gene3D" id="3.40.50.620">
    <property type="entry name" value="HUPs"/>
    <property type="match status" value="1"/>
</dbReference>
<dbReference type="CDD" id="cd00293">
    <property type="entry name" value="USP-like"/>
    <property type="match status" value="1"/>
</dbReference>
<dbReference type="PANTHER" id="PTHR46268">
    <property type="entry name" value="STRESS RESPONSE PROTEIN NHAX"/>
    <property type="match status" value="1"/>
</dbReference>
<protein>
    <submittedName>
        <fullName evidence="3">Universal stress protein</fullName>
    </submittedName>
</protein>
<sequence length="159" mass="16734">MYKRILAAVDGSRAARLALDEALKIAKASDGEVIAVFVVEHTSQLVDVAAIYTSDQSADGGRVDAATAALEDARTALSEQGVNGMTRAVDAYGDGIAEVISRTADECEADLITMGTHGRHAKRRMLPGSAAQGLLRLAHVPVLLVRHDAEAEEQLGDIV</sequence>
<dbReference type="OrthoDB" id="8547832at2"/>
<dbReference type="InterPro" id="IPR006015">
    <property type="entry name" value="Universal_stress_UspA"/>
</dbReference>
<dbReference type="InterPro" id="IPR006016">
    <property type="entry name" value="UspA"/>
</dbReference>
<evidence type="ECO:0000313" key="4">
    <source>
        <dbReference type="Proteomes" id="UP000256838"/>
    </source>
</evidence>
<proteinExistence type="inferred from homology"/>